<dbReference type="Proteomes" id="UP001501920">
    <property type="component" value="Chromosome 20"/>
</dbReference>
<comment type="function">
    <text evidence="8">Ligand for cxcr3.2. Chemotactic for macrophages.</text>
</comment>
<dbReference type="InterPro" id="IPR039809">
    <property type="entry name" value="Chemokine_b/g/d"/>
</dbReference>
<reference evidence="11" key="2">
    <citation type="submission" date="2025-08" db="UniProtKB">
        <authorList>
            <consortium name="Ensembl"/>
        </authorList>
    </citation>
    <scope>IDENTIFICATION</scope>
</reference>
<dbReference type="SMART" id="SM00199">
    <property type="entry name" value="SCY"/>
    <property type="match status" value="1"/>
</dbReference>
<dbReference type="SUPFAM" id="SSF54117">
    <property type="entry name" value="Interleukin 8-like chemokines"/>
    <property type="match status" value="1"/>
</dbReference>
<dbReference type="FunFam" id="2.40.50.40:FF:000004">
    <property type="entry name" value="C-X-C motif chemokine"/>
    <property type="match status" value="1"/>
</dbReference>
<organism evidence="11 12">
    <name type="scientific">Pygocentrus nattereri</name>
    <name type="common">Red-bellied piranha</name>
    <dbReference type="NCBI Taxonomy" id="42514"/>
    <lineage>
        <taxon>Eukaryota</taxon>
        <taxon>Metazoa</taxon>
        <taxon>Chordata</taxon>
        <taxon>Craniata</taxon>
        <taxon>Vertebrata</taxon>
        <taxon>Euteleostomi</taxon>
        <taxon>Actinopterygii</taxon>
        <taxon>Neopterygii</taxon>
        <taxon>Teleostei</taxon>
        <taxon>Ostariophysi</taxon>
        <taxon>Characiformes</taxon>
        <taxon>Characoidei</taxon>
        <taxon>Pygocentrus</taxon>
    </lineage>
</organism>
<keyword evidence="12" id="KW-1185">Reference proteome</keyword>
<reference evidence="11 12" key="1">
    <citation type="submission" date="2020-10" db="EMBL/GenBank/DDBJ databases">
        <title>Pygocentrus nattereri (red-bellied piranha) genome, fPygNat1, primary haplotype.</title>
        <authorList>
            <person name="Myers G."/>
            <person name="Meyer A."/>
            <person name="Karagic N."/>
            <person name="Pippel M."/>
            <person name="Winkler S."/>
            <person name="Tracey A."/>
            <person name="Wood J."/>
            <person name="Formenti G."/>
            <person name="Howe K."/>
            <person name="Fedrigo O."/>
            <person name="Jarvis E.D."/>
        </authorList>
    </citation>
    <scope>NUCLEOTIDE SEQUENCE [LARGE SCALE GENOMIC DNA]</scope>
</reference>
<protein>
    <recommendedName>
        <fullName evidence="10">Chemokine interleukin-8-like domain-containing protein</fullName>
    </recommendedName>
</protein>
<dbReference type="InterPro" id="IPR036048">
    <property type="entry name" value="Interleukin_8-like_sf"/>
</dbReference>
<keyword evidence="4" id="KW-0202">Cytokine</keyword>
<keyword evidence="7" id="KW-1015">Disulfide bond</keyword>
<dbReference type="GO" id="GO:0042056">
    <property type="term" value="F:chemoattractant activity"/>
    <property type="evidence" value="ECO:0007669"/>
    <property type="project" value="UniProtKB-ARBA"/>
</dbReference>
<evidence type="ECO:0000313" key="12">
    <source>
        <dbReference type="Proteomes" id="UP001501920"/>
    </source>
</evidence>
<dbReference type="GO" id="GO:0006955">
    <property type="term" value="P:immune response"/>
    <property type="evidence" value="ECO:0007669"/>
    <property type="project" value="InterPro"/>
</dbReference>
<dbReference type="STRING" id="42514.ENSPNAP00000029167"/>
<comment type="similarity">
    <text evidence="2">Belongs to the intercrine alpha (chemokine CxC) family.</text>
</comment>
<dbReference type="GO" id="GO:0008009">
    <property type="term" value="F:chemokine activity"/>
    <property type="evidence" value="ECO:0007669"/>
    <property type="project" value="InterPro"/>
</dbReference>
<dbReference type="RefSeq" id="XP_017550970.1">
    <property type="nucleotide sequence ID" value="XM_017695481.2"/>
</dbReference>
<dbReference type="GeneID" id="108426176"/>
<feature type="signal peptide" evidence="9">
    <location>
        <begin position="1"/>
        <end position="20"/>
    </location>
</feature>
<dbReference type="PANTHER" id="PTHR12015:SF191">
    <property type="entry name" value="C-X-C MOTIF CHEMOKINE 11"/>
    <property type="match status" value="1"/>
</dbReference>
<reference evidence="11" key="3">
    <citation type="submission" date="2025-09" db="UniProtKB">
        <authorList>
            <consortium name="Ensembl"/>
        </authorList>
    </citation>
    <scope>IDENTIFICATION</scope>
</reference>
<evidence type="ECO:0000256" key="9">
    <source>
        <dbReference type="SAM" id="SignalP"/>
    </source>
</evidence>
<dbReference type="InterPro" id="IPR001089">
    <property type="entry name" value="Chemokine_CXC"/>
</dbReference>
<proteinExistence type="inferred from homology"/>
<dbReference type="Ensembl" id="ENSPNAT00000016030.2">
    <property type="protein sequence ID" value="ENSPNAP00000029167.1"/>
    <property type="gene ID" value="ENSPNAG00000015057.2"/>
</dbReference>
<dbReference type="Gene3D" id="2.40.50.40">
    <property type="match status" value="1"/>
</dbReference>
<feature type="chain" id="PRO_5017252484" description="Chemokine interleukin-8-like domain-containing protein" evidence="9">
    <location>
        <begin position="21"/>
        <end position="100"/>
    </location>
</feature>
<evidence type="ECO:0000313" key="11">
    <source>
        <dbReference type="Ensembl" id="ENSPNAP00000029167.1"/>
    </source>
</evidence>
<sequence>MKSTAAFVVVACVLMVHVQGQARPSMRRCLCQGSGANMVRLQRVEKIEVYPPSPSCENVEIIVTLKNNAGLKCLNPESRFAQNYIKKAIQKRNARETKHQ</sequence>
<dbReference type="InterPro" id="IPR033899">
    <property type="entry name" value="CXC_Chemokine_domain"/>
</dbReference>
<dbReference type="GO" id="GO:0006952">
    <property type="term" value="P:defense response"/>
    <property type="evidence" value="ECO:0007669"/>
    <property type="project" value="InterPro"/>
</dbReference>
<evidence type="ECO:0000256" key="3">
    <source>
        <dbReference type="ARBA" id="ARBA00022500"/>
    </source>
</evidence>
<keyword evidence="6 9" id="KW-0732">Signal</keyword>
<keyword evidence="5" id="KW-0964">Secreted</keyword>
<dbReference type="PRINTS" id="PR00436">
    <property type="entry name" value="INTERLEUKIN8"/>
</dbReference>
<dbReference type="OrthoDB" id="9948647at2759"/>
<evidence type="ECO:0000256" key="6">
    <source>
        <dbReference type="ARBA" id="ARBA00022729"/>
    </source>
</evidence>
<evidence type="ECO:0000256" key="4">
    <source>
        <dbReference type="ARBA" id="ARBA00022514"/>
    </source>
</evidence>
<evidence type="ECO:0000256" key="7">
    <source>
        <dbReference type="ARBA" id="ARBA00023157"/>
    </source>
</evidence>
<dbReference type="CDD" id="cd00273">
    <property type="entry name" value="Chemokine_CXC"/>
    <property type="match status" value="1"/>
</dbReference>
<dbReference type="PANTHER" id="PTHR12015">
    <property type="entry name" value="SMALL INDUCIBLE CYTOKINE A"/>
    <property type="match status" value="1"/>
</dbReference>
<feature type="domain" description="Chemokine interleukin-8-like" evidence="10">
    <location>
        <begin position="26"/>
        <end position="88"/>
    </location>
</feature>
<evidence type="ECO:0000256" key="1">
    <source>
        <dbReference type="ARBA" id="ARBA00004613"/>
    </source>
</evidence>
<dbReference type="OMA" id="SAYCENV"/>
<keyword evidence="3" id="KW-0145">Chemotaxis</keyword>
<dbReference type="GO" id="GO:0005615">
    <property type="term" value="C:extracellular space"/>
    <property type="evidence" value="ECO:0007669"/>
    <property type="project" value="UniProtKB-KW"/>
</dbReference>
<dbReference type="GeneTree" id="ENSGT00940000161751"/>
<comment type="subcellular location">
    <subcellularLocation>
        <location evidence="1">Secreted</location>
    </subcellularLocation>
</comment>
<evidence type="ECO:0000256" key="8">
    <source>
        <dbReference type="ARBA" id="ARBA00054901"/>
    </source>
</evidence>
<dbReference type="InterPro" id="IPR001811">
    <property type="entry name" value="Chemokine_IL8-like_dom"/>
</dbReference>
<evidence type="ECO:0000256" key="5">
    <source>
        <dbReference type="ARBA" id="ARBA00022525"/>
    </source>
</evidence>
<name>A0A3B4DXN8_PYGNA</name>
<evidence type="ECO:0000259" key="10">
    <source>
        <dbReference type="SMART" id="SM00199"/>
    </source>
</evidence>
<accession>A0A3B4DXN8</accession>
<dbReference type="Pfam" id="PF00048">
    <property type="entry name" value="IL8"/>
    <property type="match status" value="1"/>
</dbReference>
<dbReference type="AlphaFoldDB" id="A0A3B4DXN8"/>
<evidence type="ECO:0000256" key="2">
    <source>
        <dbReference type="ARBA" id="ARBA00010665"/>
    </source>
</evidence>
<dbReference type="PRINTS" id="PR00437">
    <property type="entry name" value="SMALLCYTKCXC"/>
</dbReference>